<dbReference type="EMBL" id="BGZK01001870">
    <property type="protein sequence ID" value="GBP87602.1"/>
    <property type="molecule type" value="Genomic_DNA"/>
</dbReference>
<comment type="caution">
    <text evidence="1">The sequence shown here is derived from an EMBL/GenBank/DDBJ whole genome shotgun (WGS) entry which is preliminary data.</text>
</comment>
<sequence length="141" mass="15648">MERNLRTEVEMKTNKRTVEQLRNSKQQNVMTEKITAIPERGYENRSNVGWREAADGAGIDRVALNVNGSSCAGAAACNDNRKQPKISDCTAGKCNNYVTKDAGRRRAVPVLYSRGSHYQVGYDVVSDQTHLTEDRLTNDAA</sequence>
<reference evidence="1 2" key="1">
    <citation type="journal article" date="2019" name="Commun. Biol.">
        <title>The bagworm genome reveals a unique fibroin gene that provides high tensile strength.</title>
        <authorList>
            <person name="Kono N."/>
            <person name="Nakamura H."/>
            <person name="Ohtoshi R."/>
            <person name="Tomita M."/>
            <person name="Numata K."/>
            <person name="Arakawa K."/>
        </authorList>
    </citation>
    <scope>NUCLEOTIDE SEQUENCE [LARGE SCALE GENOMIC DNA]</scope>
</reference>
<dbReference type="AlphaFoldDB" id="A0A4C1ZJK2"/>
<name>A0A4C1ZJK2_EUMVA</name>
<keyword evidence="2" id="KW-1185">Reference proteome</keyword>
<evidence type="ECO:0000313" key="2">
    <source>
        <dbReference type="Proteomes" id="UP000299102"/>
    </source>
</evidence>
<accession>A0A4C1ZJK2</accession>
<organism evidence="1 2">
    <name type="scientific">Eumeta variegata</name>
    <name type="common">Bagworm moth</name>
    <name type="synonym">Eumeta japonica</name>
    <dbReference type="NCBI Taxonomy" id="151549"/>
    <lineage>
        <taxon>Eukaryota</taxon>
        <taxon>Metazoa</taxon>
        <taxon>Ecdysozoa</taxon>
        <taxon>Arthropoda</taxon>
        <taxon>Hexapoda</taxon>
        <taxon>Insecta</taxon>
        <taxon>Pterygota</taxon>
        <taxon>Neoptera</taxon>
        <taxon>Endopterygota</taxon>
        <taxon>Lepidoptera</taxon>
        <taxon>Glossata</taxon>
        <taxon>Ditrysia</taxon>
        <taxon>Tineoidea</taxon>
        <taxon>Psychidae</taxon>
        <taxon>Oiketicinae</taxon>
        <taxon>Eumeta</taxon>
    </lineage>
</organism>
<proteinExistence type="predicted"/>
<dbReference type="Proteomes" id="UP000299102">
    <property type="component" value="Unassembled WGS sequence"/>
</dbReference>
<gene>
    <name evidence="1" type="ORF">EVAR_99657_1</name>
</gene>
<evidence type="ECO:0000313" key="1">
    <source>
        <dbReference type="EMBL" id="GBP87602.1"/>
    </source>
</evidence>
<dbReference type="OrthoDB" id="189997at2759"/>
<protein>
    <submittedName>
        <fullName evidence="1">Uncharacterized protein</fullName>
    </submittedName>
</protein>